<comment type="caution">
    <text evidence="2">The sequence shown here is derived from an EMBL/GenBank/DDBJ whole genome shotgun (WGS) entry which is preliminary data.</text>
</comment>
<protein>
    <recommendedName>
        <fullName evidence="4">HNH endonuclease</fullName>
    </recommendedName>
</protein>
<feature type="compositionally biased region" description="Basic and acidic residues" evidence="1">
    <location>
        <begin position="351"/>
        <end position="365"/>
    </location>
</feature>
<evidence type="ECO:0000256" key="1">
    <source>
        <dbReference type="SAM" id="MobiDB-lite"/>
    </source>
</evidence>
<reference evidence="2 3" key="1">
    <citation type="submission" date="2019-06" db="EMBL/GenBank/DDBJ databases">
        <title>Sequencing the genomes of 1000 actinobacteria strains.</title>
        <authorList>
            <person name="Klenk H.-P."/>
        </authorList>
    </citation>
    <scope>NUCLEOTIDE SEQUENCE [LARGE SCALE GENOMIC DNA]</scope>
    <source>
        <strain evidence="2 3">DSM 12335</strain>
    </source>
</reference>
<dbReference type="AlphaFoldDB" id="A0A542YN57"/>
<evidence type="ECO:0000313" key="3">
    <source>
        <dbReference type="Proteomes" id="UP000319516"/>
    </source>
</evidence>
<dbReference type="Proteomes" id="UP000319516">
    <property type="component" value="Unassembled WGS sequence"/>
</dbReference>
<sequence>MSGSGVDVVAGRQAGAAEVTAARQPGGVRFGAVGPDGVMPGGLLVELPPQPDLSGLSRVDVARALEEWADECGGWAPDPWDAISEDLAAEASEAARMWDDLPVDPEFHGQPGEPFPDLTQRATVGVGGTGLPGAPDAPAISSDVLTSASSDVLTSTLTAAGFPAHVVQQLCALAPVLAAGAAGASPATTARPADDGVVAPELRGGSALESPRATDEQLVAAAEATVVVQRWCDALLTGVLSDLAAATGEEFLARERVASADELSPTGRKRWRAKTKSVLANELKVLTGWGIQDCHDRVGFALGSRQATGLPWAALATGEVQWNQVRAWWSTCRDLPPEVAAEIARRTFGADSDRARSVRDERSRSAEGGQARESFGETKDTLARLVAALLGEDPEQARKDRQEAVARRDASAQIEDDGTGEFTVSGRASSIVAALDRVDQIARSVRAAGDHRTLAQLRADIAMSLLVHGSITPATGHPDPPPPDDVGAGSSDAVSTAGSIAAPDEALTAVLAGRPPVNLDVIVPLEVLVNDRSTGVGLIPGGHYLSAEEVRELAIQAGGELHRLVTDPLDGRLVERSIKSYAFDQKMRDQIVAADQVCRAPGCKVAARGCQFDHVMEYGDGVTGGPTSEINGEPLHGVHHQLKTWAAWKAVMDAYRNVTWTTLFGRVYRTRSFDYRTLTHPWTGAPEQSAHAERPDRSWRQVLDGDHDLQDRLVYAALSHRGSGEALAADDDYPDPEYLEFGRGWLHHDAPIQLRHRTRGGKQRHGAPPGQPTPEEVLARADEASRDLGATTTPTGDIPPPF</sequence>
<name>A0A542YN57_9MICO</name>
<keyword evidence="3" id="KW-1185">Reference proteome</keyword>
<feature type="region of interest" description="Disordered" evidence="1">
    <location>
        <begin position="471"/>
        <end position="497"/>
    </location>
</feature>
<dbReference type="EMBL" id="VFOP01000001">
    <property type="protein sequence ID" value="TQL49487.1"/>
    <property type="molecule type" value="Genomic_DNA"/>
</dbReference>
<dbReference type="InterPro" id="IPR003615">
    <property type="entry name" value="HNH_nuc"/>
</dbReference>
<dbReference type="CDD" id="cd00085">
    <property type="entry name" value="HNHc"/>
    <property type="match status" value="1"/>
</dbReference>
<organism evidence="2 3">
    <name type="scientific">Ornithinicoccus hortensis</name>
    <dbReference type="NCBI Taxonomy" id="82346"/>
    <lineage>
        <taxon>Bacteria</taxon>
        <taxon>Bacillati</taxon>
        <taxon>Actinomycetota</taxon>
        <taxon>Actinomycetes</taxon>
        <taxon>Micrococcales</taxon>
        <taxon>Intrasporangiaceae</taxon>
        <taxon>Ornithinicoccus</taxon>
    </lineage>
</organism>
<proteinExistence type="predicted"/>
<gene>
    <name evidence="2" type="ORF">FB467_0560</name>
</gene>
<evidence type="ECO:0000313" key="2">
    <source>
        <dbReference type="EMBL" id="TQL49487.1"/>
    </source>
</evidence>
<evidence type="ECO:0008006" key="4">
    <source>
        <dbReference type="Google" id="ProtNLM"/>
    </source>
</evidence>
<feature type="region of interest" description="Disordered" evidence="1">
    <location>
        <begin position="757"/>
        <end position="802"/>
    </location>
</feature>
<accession>A0A542YN57</accession>
<feature type="compositionally biased region" description="Basic and acidic residues" evidence="1">
    <location>
        <begin position="777"/>
        <end position="786"/>
    </location>
</feature>
<feature type="region of interest" description="Disordered" evidence="1">
    <location>
        <begin position="351"/>
        <end position="376"/>
    </location>
</feature>